<name>A0A7C0U433_DESA2</name>
<proteinExistence type="predicted"/>
<dbReference type="EMBL" id="DRBS01000319">
    <property type="protein sequence ID" value="HDD44905.1"/>
    <property type="molecule type" value="Genomic_DNA"/>
</dbReference>
<evidence type="ECO:0000313" key="1">
    <source>
        <dbReference type="EMBL" id="HDD44905.1"/>
    </source>
</evidence>
<dbReference type="Proteomes" id="UP000886289">
    <property type="component" value="Unassembled WGS sequence"/>
</dbReference>
<dbReference type="AlphaFoldDB" id="A0A7C0U433"/>
<sequence length="156" mass="18882">MFFCSSVIEHVTGPKNKVKSIKDSKLFYELAFKYQLSFANEIRRISKKYFVQTPYKYFLIESHTWLPFIIVLLPRKLQIKLIDFLNNTKWPKKTFPDWNLLTIKDMKKLFPDAQIILEKSLLMTKSIIAVKVKDNKFYFNLFKKRYKLFPKEQEMH</sequence>
<organism evidence="1">
    <name type="scientific">Desulfofervidus auxilii</name>
    <dbReference type="NCBI Taxonomy" id="1621989"/>
    <lineage>
        <taxon>Bacteria</taxon>
        <taxon>Pseudomonadati</taxon>
        <taxon>Thermodesulfobacteriota</taxon>
        <taxon>Candidatus Desulfofervidia</taxon>
        <taxon>Candidatus Desulfofervidales</taxon>
        <taxon>Candidatus Desulfofervidaceae</taxon>
        <taxon>Candidatus Desulfofervidus</taxon>
    </lineage>
</organism>
<accession>A0A7C0U433</accession>
<reference evidence="1" key="1">
    <citation type="journal article" date="2020" name="mSystems">
        <title>Genome- and Community-Level Interaction Insights into Carbon Utilization and Element Cycling Functions of Hydrothermarchaeota in Hydrothermal Sediment.</title>
        <authorList>
            <person name="Zhou Z."/>
            <person name="Liu Y."/>
            <person name="Xu W."/>
            <person name="Pan J."/>
            <person name="Luo Z.H."/>
            <person name="Li M."/>
        </authorList>
    </citation>
    <scope>NUCLEOTIDE SEQUENCE [LARGE SCALE GENOMIC DNA]</scope>
    <source>
        <strain evidence="1">HyVt-233</strain>
    </source>
</reference>
<comment type="caution">
    <text evidence="1">The sequence shown here is derived from an EMBL/GenBank/DDBJ whole genome shotgun (WGS) entry which is preliminary data.</text>
</comment>
<gene>
    <name evidence="1" type="ORF">ENG63_08620</name>
</gene>
<protein>
    <submittedName>
        <fullName evidence="1">Uncharacterized protein</fullName>
    </submittedName>
</protein>